<dbReference type="InterPro" id="IPR018721">
    <property type="entry name" value="DUF2252"/>
</dbReference>
<dbReference type="Pfam" id="PF10009">
    <property type="entry name" value="DUF2252"/>
    <property type="match status" value="1"/>
</dbReference>
<dbReference type="PANTHER" id="PTHR39441:SF1">
    <property type="entry name" value="DUF2252 DOMAIN-CONTAINING PROTEIN"/>
    <property type="match status" value="1"/>
</dbReference>
<gene>
    <name evidence="2" type="ORF">LRS13_25200</name>
</gene>
<keyword evidence="3" id="KW-1185">Reference proteome</keyword>
<evidence type="ECO:0000256" key="1">
    <source>
        <dbReference type="SAM" id="MobiDB-lite"/>
    </source>
</evidence>
<feature type="compositionally biased region" description="Polar residues" evidence="1">
    <location>
        <begin position="1"/>
        <end position="12"/>
    </location>
</feature>
<dbReference type="Proteomes" id="UP001058860">
    <property type="component" value="Chromosome"/>
</dbReference>
<dbReference type="EMBL" id="CP088295">
    <property type="protein sequence ID" value="UUY03906.1"/>
    <property type="molecule type" value="Genomic_DNA"/>
</dbReference>
<dbReference type="PANTHER" id="PTHR39441">
    <property type="entry name" value="DUF2252 DOMAIN-CONTAINING PROTEIN"/>
    <property type="match status" value="1"/>
</dbReference>
<organism evidence="2 3">
    <name type="scientific">Svornostia abyssi</name>
    <dbReference type="NCBI Taxonomy" id="2898438"/>
    <lineage>
        <taxon>Bacteria</taxon>
        <taxon>Bacillati</taxon>
        <taxon>Actinomycetota</taxon>
        <taxon>Thermoleophilia</taxon>
        <taxon>Solirubrobacterales</taxon>
        <taxon>Baekduiaceae</taxon>
        <taxon>Svornostia</taxon>
    </lineage>
</organism>
<sequence length="506" mass="56492">MPTPRRTTSASQTPTTPKRPATRKPAARKAPARRRKAPEPVVQHLTVAERAAKGKEARAKVPRRSHGLWAPAADRFDPVALLEEQAATRVPELVPLRYGRMLASPFTFYRGAAYLMAADLAPDPRSGIITQLCGDAHLSNFGVYAAPDRELVFDLNDFDETLPGPFEWDVKRLVASFAVAGRDRGFTAKQRRRINLEVGRAYRETIRALADMRTLDLWYLRVDVDEIMNQIRAQASAKQLARAEKNIAKTRAKDSLRAFAKLTKVVDGEPRIRNDAPRIIRIHDLAPPELREAVAEQMQSVLRDYRATLTNDRRILLERFRFVDAARKVVGVGSVGTRAWIALMLGRDDSDPLFLQLKEAQPSVLEPFLGESTFATHGERVVQGQRLMQGASDIMLGWLTTDGVDGVTRHYYVRQLWDAKGSALVDQMEEEGLTGYARICGSTLARAHARAGDGVAIASYLGKSDTFDQAMATFAEAYADQNERDYETVSQAVRDGRLHAEFEPDR</sequence>
<name>A0ABY5PGX6_9ACTN</name>
<feature type="region of interest" description="Disordered" evidence="1">
    <location>
        <begin position="1"/>
        <end position="41"/>
    </location>
</feature>
<reference evidence="3" key="1">
    <citation type="submission" date="2021-11" db="EMBL/GenBank/DDBJ databases">
        <title>Cultivation dependent microbiological survey of springs from the worlds oldest radium mine currently devoted to the extraction of radon-saturated water.</title>
        <authorList>
            <person name="Kapinusova G."/>
            <person name="Smrhova T."/>
            <person name="Strejcek M."/>
            <person name="Suman J."/>
            <person name="Jani K."/>
            <person name="Pajer P."/>
            <person name="Uhlik O."/>
        </authorList>
    </citation>
    <scope>NUCLEOTIDE SEQUENCE [LARGE SCALE GENOMIC DNA]</scope>
    <source>
        <strain evidence="3">J379</strain>
    </source>
</reference>
<proteinExistence type="predicted"/>
<evidence type="ECO:0000313" key="2">
    <source>
        <dbReference type="EMBL" id="UUY03906.1"/>
    </source>
</evidence>
<protein>
    <submittedName>
        <fullName evidence="2">DUF2252 domain-containing protein</fullName>
    </submittedName>
</protein>
<evidence type="ECO:0000313" key="3">
    <source>
        <dbReference type="Proteomes" id="UP001058860"/>
    </source>
</evidence>
<dbReference type="RefSeq" id="WP_353864406.1">
    <property type="nucleotide sequence ID" value="NZ_CP088295.1"/>
</dbReference>
<feature type="compositionally biased region" description="Basic residues" evidence="1">
    <location>
        <begin position="20"/>
        <end position="36"/>
    </location>
</feature>
<accession>A0ABY5PGX6</accession>